<reference evidence="2 3" key="1">
    <citation type="submission" date="2018-12" db="EMBL/GenBank/DDBJ databases">
        <title>Draft genome sequence of Xylaria grammica IHI A82.</title>
        <authorList>
            <person name="Buettner E."/>
            <person name="Kellner H."/>
        </authorList>
    </citation>
    <scope>NUCLEOTIDE SEQUENCE [LARGE SCALE GENOMIC DNA]</scope>
    <source>
        <strain evidence="2 3">IHI A82</strain>
    </source>
</reference>
<name>A0A439D7K5_9PEZI</name>
<dbReference type="InterPro" id="IPR036291">
    <property type="entry name" value="NAD(P)-bd_dom_sf"/>
</dbReference>
<gene>
    <name evidence="2" type="ORF">EKO27_g4707</name>
</gene>
<dbReference type="PANTHER" id="PTHR12126">
    <property type="entry name" value="NADH-UBIQUINONE OXIDOREDUCTASE 39 KDA SUBUNIT-RELATED"/>
    <property type="match status" value="1"/>
</dbReference>
<evidence type="ECO:0000259" key="1">
    <source>
        <dbReference type="Pfam" id="PF01370"/>
    </source>
</evidence>
<dbReference type="PANTHER" id="PTHR12126:SF16">
    <property type="entry name" value="MIOREX COMPLEX COMPONENT 2"/>
    <property type="match status" value="1"/>
</dbReference>
<dbReference type="EMBL" id="RYZI01000116">
    <property type="protein sequence ID" value="RWA10387.1"/>
    <property type="molecule type" value="Genomic_DNA"/>
</dbReference>
<dbReference type="AlphaFoldDB" id="A0A439D7K5"/>
<evidence type="ECO:0000313" key="3">
    <source>
        <dbReference type="Proteomes" id="UP000286045"/>
    </source>
</evidence>
<dbReference type="GO" id="GO:0005739">
    <property type="term" value="C:mitochondrion"/>
    <property type="evidence" value="ECO:0007669"/>
    <property type="project" value="TreeGrafter"/>
</dbReference>
<dbReference type="Pfam" id="PF01370">
    <property type="entry name" value="Epimerase"/>
    <property type="match status" value="1"/>
</dbReference>
<evidence type="ECO:0000313" key="2">
    <source>
        <dbReference type="EMBL" id="RWA10387.1"/>
    </source>
</evidence>
<protein>
    <recommendedName>
        <fullName evidence="1">NAD-dependent epimerase/dehydratase domain-containing protein</fullName>
    </recommendedName>
</protein>
<accession>A0A439D7K5</accession>
<dbReference type="InterPro" id="IPR001509">
    <property type="entry name" value="Epimerase_deHydtase"/>
</dbReference>
<dbReference type="Gene3D" id="3.40.50.720">
    <property type="entry name" value="NAD(P)-binding Rossmann-like Domain"/>
    <property type="match status" value="1"/>
</dbReference>
<dbReference type="InterPro" id="IPR051207">
    <property type="entry name" value="ComplexI_NDUFA9_subunit"/>
</dbReference>
<organism evidence="2 3">
    <name type="scientific">Xylaria grammica</name>
    <dbReference type="NCBI Taxonomy" id="363999"/>
    <lineage>
        <taxon>Eukaryota</taxon>
        <taxon>Fungi</taxon>
        <taxon>Dikarya</taxon>
        <taxon>Ascomycota</taxon>
        <taxon>Pezizomycotina</taxon>
        <taxon>Sordariomycetes</taxon>
        <taxon>Xylariomycetidae</taxon>
        <taxon>Xylariales</taxon>
        <taxon>Xylariaceae</taxon>
        <taxon>Xylaria</taxon>
    </lineage>
</organism>
<comment type="caution">
    <text evidence="2">The sequence shown here is derived from an EMBL/GenBank/DDBJ whole genome shotgun (WGS) entry which is preliminary data.</text>
</comment>
<dbReference type="STRING" id="363999.A0A439D7K5"/>
<proteinExistence type="predicted"/>
<dbReference type="GO" id="GO:0044877">
    <property type="term" value="F:protein-containing complex binding"/>
    <property type="evidence" value="ECO:0007669"/>
    <property type="project" value="TreeGrafter"/>
</dbReference>
<feature type="domain" description="NAD-dependent epimerase/dehydratase" evidence="1">
    <location>
        <begin position="8"/>
        <end position="85"/>
    </location>
</feature>
<dbReference type="Proteomes" id="UP000286045">
    <property type="component" value="Unassembled WGS sequence"/>
</dbReference>
<dbReference type="SUPFAM" id="SSF51735">
    <property type="entry name" value="NAD(P)-binding Rossmann-fold domains"/>
    <property type="match status" value="1"/>
</dbReference>
<sequence length="291" mass="31573">MPAAKRLVVCGGNGFLGSRICKNAVQRGWDVTSISRSGAPRWDAVTSSATPPSWSHRVTWERGDILRPATYAPFLKGTDFVVHTMGVLLEADYKGVLRGQESPISGLRKAFTAASQPGNPLERRVSESDADIRPPETREQLTYENMNRDSAIMLAKEAAQENVSVFVYISAAGGAPVLPTRYISTKREAESTIASEFPRMRNIFFRPPFLYDSSRPITMPMAAMTGVGAVFNGVTGGIFGNLMGAAGVKPLRVDIVAEAIVQALNDETVKGPVEVPQIEELANQAWRSTMV</sequence>
<keyword evidence="3" id="KW-1185">Reference proteome</keyword>